<name>A0A0C5BEZ5_BURPE</name>
<dbReference type="EMBL" id="KF418775">
    <property type="protein sequence ID" value="AJL34978.1"/>
    <property type="molecule type" value="Genomic_DNA"/>
</dbReference>
<dbReference type="InterPro" id="IPR001087">
    <property type="entry name" value="GDSL"/>
</dbReference>
<keyword evidence="3" id="KW-0614">Plasmid</keyword>
<accession>A0A0C5BEZ5</accession>
<dbReference type="PANTHER" id="PTHR45648:SF22">
    <property type="entry name" value="GDSL LIPASE_ACYLHYDROLASE FAMILY PROTEIN (AFU_ORTHOLOGUE AFUA_4G14700)"/>
    <property type="match status" value="1"/>
</dbReference>
<protein>
    <submittedName>
        <fullName evidence="3">Phospholipase/lecithinase/hemolysin</fullName>
    </submittedName>
</protein>
<dbReference type="InterPro" id="IPR036514">
    <property type="entry name" value="SGNH_hydro_sf"/>
</dbReference>
<feature type="region of interest" description="Disordered" evidence="2">
    <location>
        <begin position="1"/>
        <end position="27"/>
    </location>
</feature>
<dbReference type="SUPFAM" id="SSF52266">
    <property type="entry name" value="SGNH hydrolase"/>
    <property type="match status" value="1"/>
</dbReference>
<dbReference type="Gene3D" id="3.40.50.1110">
    <property type="entry name" value="SGNH hydrolase"/>
    <property type="match status" value="1"/>
</dbReference>
<gene>
    <name evidence="3" type="ORF">pBPS095</name>
</gene>
<evidence type="ECO:0000313" key="3">
    <source>
        <dbReference type="EMBL" id="AJL34978.1"/>
    </source>
</evidence>
<sequence>MVAARSPASIDPPSSRPANRQRKPKRGITTMKFQETNHVATISLKRMGQVLAAAAIITTLAACGGGGDGGAPSNPASGNAQGSTKLQVVAFGDELSDVGTYAPNILLGFGGGRYTTNPGEVWAQKLAAAYGGSLTAAYQGGFGVPLTASTGLGYAQGGARVQNAIGIGHAASGTANADYSQATTVPVTQQLQNYLTAHGSFNAGQLVVVNGGTNDILSLAPTLQSAIAADVAGGMDATLAVQKEGSAALAPVAQALAGVVQQIASAGATRVVLVNVPDLGQTPYAVRSGASAQQLLSGLTKVYNTVLSQSVQALGIPANRLTLVDLSTWQDGVIAGYQASGFSVGNTGTACNIDAMVTNAAKAGVANPQAFGSALFCSPQTYTVAGADQTYMFADLFNPSTRLHALFAQQVQQQLTAAGLAS</sequence>
<dbReference type="GO" id="GO:0016788">
    <property type="term" value="F:hydrolase activity, acting on ester bonds"/>
    <property type="evidence" value="ECO:0007669"/>
    <property type="project" value="InterPro"/>
</dbReference>
<geneLocation type="plasmid" evidence="3">
    <name>pBPSE01</name>
</geneLocation>
<dbReference type="PANTHER" id="PTHR45648">
    <property type="entry name" value="GDSL LIPASE/ACYLHYDROLASE FAMILY PROTEIN (AFU_ORTHOLOGUE AFUA_4G14700)"/>
    <property type="match status" value="1"/>
</dbReference>
<dbReference type="SMR" id="A0A0C5BEZ5"/>
<evidence type="ECO:0000256" key="2">
    <source>
        <dbReference type="SAM" id="MobiDB-lite"/>
    </source>
</evidence>
<organism evidence="3">
    <name type="scientific">Burkholderia pseudomallei</name>
    <name type="common">Pseudomonas pseudomallei</name>
    <dbReference type="NCBI Taxonomy" id="28450"/>
    <lineage>
        <taxon>Bacteria</taxon>
        <taxon>Pseudomonadati</taxon>
        <taxon>Pseudomonadota</taxon>
        <taxon>Betaproteobacteria</taxon>
        <taxon>Burkholderiales</taxon>
        <taxon>Burkholderiaceae</taxon>
        <taxon>Burkholderia</taxon>
        <taxon>pseudomallei group</taxon>
    </lineage>
</organism>
<proteinExistence type="predicted"/>
<dbReference type="InterPro" id="IPR051058">
    <property type="entry name" value="GDSL_Est/Lipase"/>
</dbReference>
<evidence type="ECO:0000256" key="1">
    <source>
        <dbReference type="ARBA" id="ARBA00022801"/>
    </source>
</evidence>
<reference evidence="3" key="1">
    <citation type="submission" date="2013-07" db="EMBL/GenBank/DDBJ databases">
        <title>Complete sequence of a native Burkholderia pseudomallei plasmid.</title>
        <authorList>
            <person name="Stone J.K."/>
            <person name="Bollig M.C."/>
            <person name="Gibbons H.S."/>
            <person name="Mayo M."/>
            <person name="Currie B.J."/>
            <person name="Keim P."/>
            <person name="Tuanyok A."/>
        </authorList>
    </citation>
    <scope>NUCLEOTIDE SEQUENCE</scope>
    <source>
        <strain evidence="3">MSHR1950</strain>
        <plasmid evidence="3">pBPSE01</plasmid>
    </source>
</reference>
<dbReference type="AlphaFoldDB" id="A0A0C5BEZ5"/>
<dbReference type="Pfam" id="PF00657">
    <property type="entry name" value="Lipase_GDSL"/>
    <property type="match status" value="1"/>
</dbReference>
<keyword evidence="1" id="KW-0378">Hydrolase</keyword>